<feature type="compositionally biased region" description="Basic and acidic residues" evidence="1">
    <location>
        <begin position="92"/>
        <end position="102"/>
    </location>
</feature>
<gene>
    <name evidence="2" type="ORF">ABC974_08530</name>
</gene>
<feature type="compositionally biased region" description="Basic and acidic residues" evidence="1">
    <location>
        <begin position="32"/>
        <end position="59"/>
    </location>
</feature>
<dbReference type="EMBL" id="JBDIME010000005">
    <property type="protein sequence ID" value="MEN2789668.1"/>
    <property type="molecule type" value="Genomic_DNA"/>
</dbReference>
<keyword evidence="3" id="KW-1185">Reference proteome</keyword>
<protein>
    <submittedName>
        <fullName evidence="2">Uncharacterized protein</fullName>
    </submittedName>
</protein>
<proteinExistence type="predicted"/>
<dbReference type="Proteomes" id="UP001419910">
    <property type="component" value="Unassembled WGS sequence"/>
</dbReference>
<comment type="caution">
    <text evidence="2">The sequence shown here is derived from an EMBL/GenBank/DDBJ whole genome shotgun (WGS) entry which is preliminary data.</text>
</comment>
<evidence type="ECO:0000313" key="2">
    <source>
        <dbReference type="EMBL" id="MEN2789668.1"/>
    </source>
</evidence>
<evidence type="ECO:0000313" key="3">
    <source>
        <dbReference type="Proteomes" id="UP001419910"/>
    </source>
</evidence>
<dbReference type="RefSeq" id="WP_343889555.1">
    <property type="nucleotide sequence ID" value="NZ_BAAAEH010000022.1"/>
</dbReference>
<sequence length="102" mass="11145">MTETQNPIDQKALDSLSVAPGDPEENQAIHHPRQEAGQDASIAERLERNPESKEARLDAALDESMDASDPPSSTQPVHSQEPPESSGYDAAEEARRKDQKPD</sequence>
<organism evidence="2 3">
    <name type="scientific">Sphingomonas oligophenolica</name>
    <dbReference type="NCBI Taxonomy" id="301154"/>
    <lineage>
        <taxon>Bacteria</taxon>
        <taxon>Pseudomonadati</taxon>
        <taxon>Pseudomonadota</taxon>
        <taxon>Alphaproteobacteria</taxon>
        <taxon>Sphingomonadales</taxon>
        <taxon>Sphingomonadaceae</taxon>
        <taxon>Sphingomonas</taxon>
    </lineage>
</organism>
<feature type="region of interest" description="Disordered" evidence="1">
    <location>
        <begin position="1"/>
        <end position="102"/>
    </location>
</feature>
<name>A0ABU9Y1H9_9SPHN</name>
<evidence type="ECO:0000256" key="1">
    <source>
        <dbReference type="SAM" id="MobiDB-lite"/>
    </source>
</evidence>
<reference evidence="2 3" key="1">
    <citation type="submission" date="2024-05" db="EMBL/GenBank/DDBJ databases">
        <authorList>
            <person name="Liu Q."/>
            <person name="Xin Y.-H."/>
        </authorList>
    </citation>
    <scope>NUCLEOTIDE SEQUENCE [LARGE SCALE GENOMIC DNA]</scope>
    <source>
        <strain evidence="2 3">CGMCC 1.10181</strain>
    </source>
</reference>
<accession>A0ABU9Y1H9</accession>